<dbReference type="Proteomes" id="UP001501410">
    <property type="component" value="Unassembled WGS sequence"/>
</dbReference>
<evidence type="ECO:0000313" key="3">
    <source>
        <dbReference type="EMBL" id="GAA4448146.1"/>
    </source>
</evidence>
<evidence type="ECO:0000313" key="4">
    <source>
        <dbReference type="Proteomes" id="UP001501410"/>
    </source>
</evidence>
<comment type="caution">
    <text evidence="3">The sequence shown here is derived from an EMBL/GenBank/DDBJ whole genome shotgun (WGS) entry which is preliminary data.</text>
</comment>
<dbReference type="InterPro" id="IPR043744">
    <property type="entry name" value="DUF5689"/>
</dbReference>
<dbReference type="EMBL" id="BAABEZ010000001">
    <property type="protein sequence ID" value="GAA4448146.1"/>
    <property type="molecule type" value="Genomic_DNA"/>
</dbReference>
<gene>
    <name evidence="3" type="ORF">GCM10023092_00160</name>
</gene>
<organism evidence="3 4">
    <name type="scientific">Rurimicrobium arvi</name>
    <dbReference type="NCBI Taxonomy" id="2049916"/>
    <lineage>
        <taxon>Bacteria</taxon>
        <taxon>Pseudomonadati</taxon>
        <taxon>Bacteroidota</taxon>
        <taxon>Chitinophagia</taxon>
        <taxon>Chitinophagales</taxon>
        <taxon>Chitinophagaceae</taxon>
        <taxon>Rurimicrobium</taxon>
    </lineage>
</organism>
<proteinExistence type="predicted"/>
<name>A0ABP8MBZ6_9BACT</name>
<sequence length="272" mass="30124">MVTMKTWKWMICCVPMLWADAACIRKNYPVPQQSADTATLWHYQTIAEFKANMGSSGSKSVNEAVIISGSVTANDRTGNFYKQIIIDDGTAAIPLLLDGYSLYTLFPEGRHIQIRCKGLTTQFSNKLPQLGYRLNSQGTLLPIPWQLIDMYITKGVPGSSPQPLRVRLSEVRKALPELLNRLVLIDSAEFSDTTMLQSFAVSPDLSSATNLTIRDCDSNTILLRTSGYCSFATAPVPKGKGSITAVYSVYNNTPQLILRDTSDIHFTDQRCP</sequence>
<keyword evidence="1" id="KW-0732">Signal</keyword>
<evidence type="ECO:0000259" key="2">
    <source>
        <dbReference type="Pfam" id="PF18942"/>
    </source>
</evidence>
<reference evidence="4" key="1">
    <citation type="journal article" date="2019" name="Int. J. Syst. Evol. Microbiol.">
        <title>The Global Catalogue of Microorganisms (GCM) 10K type strain sequencing project: providing services to taxonomists for standard genome sequencing and annotation.</title>
        <authorList>
            <consortium name="The Broad Institute Genomics Platform"/>
            <consortium name="The Broad Institute Genome Sequencing Center for Infectious Disease"/>
            <person name="Wu L."/>
            <person name="Ma J."/>
        </authorList>
    </citation>
    <scope>NUCLEOTIDE SEQUENCE [LARGE SCALE GENOMIC DNA]</scope>
    <source>
        <strain evidence="4">JCM 31921</strain>
    </source>
</reference>
<accession>A0ABP8MBZ6</accession>
<feature type="chain" id="PRO_5045353000" description="DUF5689 domain-containing protein" evidence="1">
    <location>
        <begin position="22"/>
        <end position="272"/>
    </location>
</feature>
<feature type="signal peptide" evidence="1">
    <location>
        <begin position="1"/>
        <end position="21"/>
    </location>
</feature>
<protein>
    <recommendedName>
        <fullName evidence="2">DUF5689 domain-containing protein</fullName>
    </recommendedName>
</protein>
<keyword evidence="4" id="KW-1185">Reference proteome</keyword>
<evidence type="ECO:0000256" key="1">
    <source>
        <dbReference type="SAM" id="SignalP"/>
    </source>
</evidence>
<feature type="domain" description="DUF5689" evidence="2">
    <location>
        <begin position="45"/>
        <end position="264"/>
    </location>
</feature>
<dbReference type="Pfam" id="PF18942">
    <property type="entry name" value="DUF5689"/>
    <property type="match status" value="1"/>
</dbReference>